<dbReference type="AlphaFoldDB" id="A0A1Y0HSM0"/>
<reference evidence="1 2" key="1">
    <citation type="submission" date="2017-05" db="EMBL/GenBank/DDBJ databases">
        <authorList>
            <person name="Song R."/>
            <person name="Chenine A.L."/>
            <person name="Ruprecht R.M."/>
        </authorList>
    </citation>
    <scope>NUCLEOTIDE SEQUENCE [LARGE SCALE GENOMIC DNA]</scope>
    <source>
        <strain evidence="1 2">PSBB019</strain>
    </source>
</reference>
<organism evidence="1 2">
    <name type="scientific">Cellulosimicrobium cellulans</name>
    <name type="common">Arthrobacter luteus</name>
    <dbReference type="NCBI Taxonomy" id="1710"/>
    <lineage>
        <taxon>Bacteria</taxon>
        <taxon>Bacillati</taxon>
        <taxon>Actinomycetota</taxon>
        <taxon>Actinomycetes</taxon>
        <taxon>Micrococcales</taxon>
        <taxon>Promicromonosporaceae</taxon>
        <taxon>Cellulosimicrobium</taxon>
    </lineage>
</organism>
<gene>
    <name evidence="1" type="ORF">CBR64_00100</name>
</gene>
<proteinExistence type="predicted"/>
<dbReference type="OrthoDB" id="5123426at2"/>
<dbReference type="RefSeq" id="WP_087469244.1">
    <property type="nucleotide sequence ID" value="NZ_CP021383.1"/>
</dbReference>
<dbReference type="Proteomes" id="UP000196228">
    <property type="component" value="Chromosome"/>
</dbReference>
<dbReference type="KEGG" id="cceu:CBR64_00100"/>
<sequence length="122" mass="13290">MSARTDLRDALVAGLPATYRILPYPTNDPGPVTKPTVLAYQRSLTRRTASHDGVWDLNLEVYVLGPDGNTSKGEDALETSLWKVLGVLDDLTWVGIGTCTRVDFEGRSPAYQIVLTAAAKKE</sequence>
<name>A0A1Y0HSM0_CELCE</name>
<evidence type="ECO:0008006" key="3">
    <source>
        <dbReference type="Google" id="ProtNLM"/>
    </source>
</evidence>
<evidence type="ECO:0000313" key="2">
    <source>
        <dbReference type="Proteomes" id="UP000196228"/>
    </source>
</evidence>
<accession>A0A1Y0HSM0</accession>
<dbReference type="EMBL" id="CP021383">
    <property type="protein sequence ID" value="ARU50153.1"/>
    <property type="molecule type" value="Genomic_DNA"/>
</dbReference>
<evidence type="ECO:0000313" key="1">
    <source>
        <dbReference type="EMBL" id="ARU50153.1"/>
    </source>
</evidence>
<protein>
    <recommendedName>
        <fullName evidence="3">DUF3168 domain-containing protein</fullName>
    </recommendedName>
</protein>